<feature type="domain" description="Nuclease associated modular" evidence="2">
    <location>
        <begin position="164"/>
        <end position="180"/>
    </location>
</feature>
<dbReference type="Pfam" id="PF07460">
    <property type="entry name" value="NUMOD3"/>
    <property type="match status" value="2"/>
</dbReference>
<name>A0A6J5KMV8_9CAUD</name>
<dbReference type="InterPro" id="IPR003611">
    <property type="entry name" value="NUMOD3"/>
</dbReference>
<reference evidence="3" key="1">
    <citation type="submission" date="2020-04" db="EMBL/GenBank/DDBJ databases">
        <authorList>
            <person name="Chiriac C."/>
            <person name="Salcher M."/>
            <person name="Ghai R."/>
            <person name="Kavagutti S V."/>
        </authorList>
    </citation>
    <scope>NUCLEOTIDE SEQUENCE</scope>
</reference>
<organism evidence="3">
    <name type="scientific">uncultured Caudovirales phage</name>
    <dbReference type="NCBI Taxonomy" id="2100421"/>
    <lineage>
        <taxon>Viruses</taxon>
        <taxon>Duplodnaviria</taxon>
        <taxon>Heunggongvirae</taxon>
        <taxon>Uroviricota</taxon>
        <taxon>Caudoviricetes</taxon>
        <taxon>Peduoviridae</taxon>
        <taxon>Maltschvirus</taxon>
        <taxon>Maltschvirus maltsch</taxon>
    </lineage>
</organism>
<evidence type="ECO:0000256" key="1">
    <source>
        <dbReference type="SAM" id="MobiDB-lite"/>
    </source>
</evidence>
<feature type="domain" description="Nuclease associated modular" evidence="2">
    <location>
        <begin position="189"/>
        <end position="205"/>
    </location>
</feature>
<dbReference type="EMBL" id="LR796167">
    <property type="protein sequence ID" value="CAB4122695.1"/>
    <property type="molecule type" value="Genomic_DNA"/>
</dbReference>
<feature type="domain" description="Nuclease associated modular" evidence="2">
    <location>
        <begin position="140"/>
        <end position="156"/>
    </location>
</feature>
<evidence type="ECO:0000313" key="3">
    <source>
        <dbReference type="EMBL" id="CAB4122695.1"/>
    </source>
</evidence>
<protein>
    <submittedName>
        <fullName evidence="3">Nuclease associated modular domain 3</fullName>
    </submittedName>
</protein>
<feature type="region of interest" description="Disordered" evidence="1">
    <location>
        <begin position="115"/>
        <end position="140"/>
    </location>
</feature>
<dbReference type="SUPFAM" id="SSF64496">
    <property type="entry name" value="DNA-binding domain of intron-encoded endonucleases"/>
    <property type="match status" value="2"/>
</dbReference>
<proteinExistence type="predicted"/>
<feature type="domain" description="Nuclease associated modular" evidence="2">
    <location>
        <begin position="116"/>
        <end position="132"/>
    </location>
</feature>
<evidence type="ECO:0000259" key="2">
    <source>
        <dbReference type="SMART" id="SM00496"/>
    </source>
</evidence>
<accession>A0A6J5KMV8</accession>
<sequence>MPDKSTYTESHHIIPECFYKKRSRKGRIGWLHGDPNDPSNLVRLTIRQHLLAHWLLTKMTTGSAYHKMIKAFYSMMNLKNDYQSRYRYPSRVYQHSRLLLIQSLSEQMLGENNPMFGKKHSEESKQKMSISRKGRRPWNKDKQMNNEFKLKISNAMIGENNPMFGKKHSDETKSYMSKIKYGNPNIKLQGREKTKEHKQKLSDINKEFLKSHIAMNNNQKTIFITHDRSEEYLNNGWHMGYAPKGPQKNPNKKRKCWVKKDTICLKIDYDNLDTYKKDGWVRGRII</sequence>
<gene>
    <name evidence="3" type="ORF">UFOVP29_54</name>
</gene>
<dbReference type="SMART" id="SM00496">
    <property type="entry name" value="IENR2"/>
    <property type="match status" value="4"/>
</dbReference>
<dbReference type="GO" id="GO:0003677">
    <property type="term" value="F:DNA binding"/>
    <property type="evidence" value="ECO:0007669"/>
    <property type="project" value="InterPro"/>
</dbReference>